<organism evidence="8 9">
    <name type="scientific">Basidiobolus ranarum</name>
    <dbReference type="NCBI Taxonomy" id="34480"/>
    <lineage>
        <taxon>Eukaryota</taxon>
        <taxon>Fungi</taxon>
        <taxon>Fungi incertae sedis</taxon>
        <taxon>Zoopagomycota</taxon>
        <taxon>Entomophthoromycotina</taxon>
        <taxon>Basidiobolomycetes</taxon>
        <taxon>Basidiobolales</taxon>
        <taxon>Basidiobolaceae</taxon>
        <taxon>Basidiobolus</taxon>
    </lineage>
</organism>
<dbReference type="Pfam" id="PF00989">
    <property type="entry name" value="PAS"/>
    <property type="match status" value="1"/>
</dbReference>
<proteinExistence type="predicted"/>
<feature type="compositionally biased region" description="Polar residues" evidence="5">
    <location>
        <begin position="302"/>
        <end position="311"/>
    </location>
</feature>
<feature type="compositionally biased region" description="Polar residues" evidence="5">
    <location>
        <begin position="36"/>
        <end position="53"/>
    </location>
</feature>
<keyword evidence="3" id="KW-0862">Zinc</keyword>
<dbReference type="CDD" id="cd00130">
    <property type="entry name" value="PAS"/>
    <property type="match status" value="1"/>
</dbReference>
<evidence type="ECO:0000256" key="2">
    <source>
        <dbReference type="ARBA" id="ARBA00022771"/>
    </source>
</evidence>
<dbReference type="SUPFAM" id="SSF57716">
    <property type="entry name" value="Glucocorticoid receptor-like (DNA-binding domain)"/>
    <property type="match status" value="1"/>
</dbReference>
<dbReference type="EMBL" id="JASJQH010000222">
    <property type="protein sequence ID" value="KAK9765810.1"/>
    <property type="molecule type" value="Genomic_DNA"/>
</dbReference>
<dbReference type="InterPro" id="IPR013088">
    <property type="entry name" value="Znf_NHR/GATA"/>
</dbReference>
<dbReference type="CDD" id="cd00202">
    <property type="entry name" value="ZnF_GATA"/>
    <property type="match status" value="1"/>
</dbReference>
<dbReference type="PROSITE" id="PS50112">
    <property type="entry name" value="PAS"/>
    <property type="match status" value="1"/>
</dbReference>
<gene>
    <name evidence="8" type="primary">wc2_2</name>
    <name evidence="8" type="ORF">K7432_005553</name>
</gene>
<feature type="region of interest" description="Disordered" evidence="5">
    <location>
        <begin position="231"/>
        <end position="315"/>
    </location>
</feature>
<dbReference type="PROSITE" id="PS50114">
    <property type="entry name" value="GATA_ZN_FINGER_2"/>
    <property type="match status" value="1"/>
</dbReference>
<keyword evidence="2 4" id="KW-0863">Zinc-finger</keyword>
<comment type="caution">
    <text evidence="8">The sequence shown here is derived from an EMBL/GenBank/DDBJ whole genome shotgun (WGS) entry which is preliminary data.</text>
</comment>
<evidence type="ECO:0000259" key="6">
    <source>
        <dbReference type="PROSITE" id="PS50112"/>
    </source>
</evidence>
<dbReference type="Proteomes" id="UP001479436">
    <property type="component" value="Unassembled WGS sequence"/>
</dbReference>
<dbReference type="InterPro" id="IPR051140">
    <property type="entry name" value="GATA_TF"/>
</dbReference>
<evidence type="ECO:0000256" key="4">
    <source>
        <dbReference type="PROSITE-ProRule" id="PRU00094"/>
    </source>
</evidence>
<feature type="compositionally biased region" description="Acidic residues" evidence="5">
    <location>
        <begin position="250"/>
        <end position="263"/>
    </location>
</feature>
<evidence type="ECO:0000313" key="8">
    <source>
        <dbReference type="EMBL" id="KAK9765810.1"/>
    </source>
</evidence>
<keyword evidence="9" id="KW-1185">Reference proteome</keyword>
<dbReference type="Gene3D" id="3.30.450.20">
    <property type="entry name" value="PAS domain"/>
    <property type="match status" value="1"/>
</dbReference>
<dbReference type="PANTHER" id="PTHR45658:SF18">
    <property type="entry name" value="PROTEIN GAT2"/>
    <property type="match status" value="1"/>
</dbReference>
<evidence type="ECO:0000259" key="7">
    <source>
        <dbReference type="PROSITE" id="PS50114"/>
    </source>
</evidence>
<sequence>MDSSSTPNNSTSCDPSNSNNSSNIVSPVRSRYAYNGSHQDTPNSSTNDISTSRDNLSTNPFLNLKTSSQASSSLAKSIYPISNSHLLEFTKRKNWSHRIIDQLPDFYYVINPGGSFMYCSPSSLSLVGYSPPELIGRNIVDFIHVDDVDIFVRDIKQSLSEHQFKLFYRFRKKDDRFIMLEAQGHAYTKGGAEAKCFFTIARPYPLKATASMDKLLELKLENEVLRQRLTRLRGGDDEDSSSPQPSLNLDFDDNLPDENSYNEEDLRNSLDLRGGRVDRGASSSTSTSNSNSCSVSKREESSTLPQTPNTASVSKKKVSVVDIQVNVTTANRISFHLFSPPITTYSSQQRKHKIEDDIDRVCTECGKTDSPEWRKGPHGPKTLCNACGLRWAKKSRRESRTEETSSVL</sequence>
<feature type="domain" description="PAS" evidence="6">
    <location>
        <begin position="92"/>
        <end position="162"/>
    </location>
</feature>
<evidence type="ECO:0000256" key="1">
    <source>
        <dbReference type="ARBA" id="ARBA00022723"/>
    </source>
</evidence>
<dbReference type="SUPFAM" id="SSF55785">
    <property type="entry name" value="PYP-like sensor domain (PAS domain)"/>
    <property type="match status" value="1"/>
</dbReference>
<feature type="compositionally biased region" description="Basic and acidic residues" evidence="5">
    <location>
        <begin position="264"/>
        <end position="279"/>
    </location>
</feature>
<feature type="compositionally biased region" description="Low complexity" evidence="5">
    <location>
        <begin position="1"/>
        <end position="23"/>
    </location>
</feature>
<dbReference type="SMART" id="SM00401">
    <property type="entry name" value="ZnF_GATA"/>
    <property type="match status" value="1"/>
</dbReference>
<evidence type="ECO:0000256" key="3">
    <source>
        <dbReference type="ARBA" id="ARBA00022833"/>
    </source>
</evidence>
<evidence type="ECO:0000313" key="9">
    <source>
        <dbReference type="Proteomes" id="UP001479436"/>
    </source>
</evidence>
<name>A0ABR2WWA1_9FUNG</name>
<dbReference type="Gene3D" id="3.30.50.10">
    <property type="entry name" value="Erythroid Transcription Factor GATA-1, subunit A"/>
    <property type="match status" value="1"/>
</dbReference>
<keyword evidence="1" id="KW-0479">Metal-binding</keyword>
<accession>A0ABR2WWA1</accession>
<dbReference type="Pfam" id="PF00320">
    <property type="entry name" value="GATA"/>
    <property type="match status" value="1"/>
</dbReference>
<dbReference type="InterPro" id="IPR000014">
    <property type="entry name" value="PAS"/>
</dbReference>
<dbReference type="NCBIfam" id="TIGR00229">
    <property type="entry name" value="sensory_box"/>
    <property type="match status" value="1"/>
</dbReference>
<dbReference type="InterPro" id="IPR035965">
    <property type="entry name" value="PAS-like_dom_sf"/>
</dbReference>
<evidence type="ECO:0000256" key="5">
    <source>
        <dbReference type="SAM" id="MobiDB-lite"/>
    </source>
</evidence>
<dbReference type="PANTHER" id="PTHR45658">
    <property type="entry name" value="GATA TRANSCRIPTION FACTOR"/>
    <property type="match status" value="1"/>
</dbReference>
<dbReference type="PROSITE" id="PS00344">
    <property type="entry name" value="GATA_ZN_FINGER_1"/>
    <property type="match status" value="1"/>
</dbReference>
<feature type="compositionally biased region" description="Low complexity" evidence="5">
    <location>
        <begin position="282"/>
        <end position="295"/>
    </location>
</feature>
<dbReference type="InterPro" id="IPR013767">
    <property type="entry name" value="PAS_fold"/>
</dbReference>
<protein>
    <submittedName>
        <fullName evidence="8">White collar 2 type of transcription factor</fullName>
    </submittedName>
</protein>
<feature type="region of interest" description="Disordered" evidence="5">
    <location>
        <begin position="1"/>
        <end position="53"/>
    </location>
</feature>
<dbReference type="InterPro" id="IPR000679">
    <property type="entry name" value="Znf_GATA"/>
</dbReference>
<feature type="domain" description="GATA-type" evidence="7">
    <location>
        <begin position="356"/>
        <end position="389"/>
    </location>
</feature>
<reference evidence="8 9" key="1">
    <citation type="submission" date="2023-04" db="EMBL/GenBank/DDBJ databases">
        <title>Genome of Basidiobolus ranarum AG-B5.</title>
        <authorList>
            <person name="Stajich J.E."/>
            <person name="Carter-House D."/>
            <person name="Gryganskyi A."/>
        </authorList>
    </citation>
    <scope>NUCLEOTIDE SEQUENCE [LARGE SCALE GENOMIC DNA]</scope>
    <source>
        <strain evidence="8 9">AG-B5</strain>
    </source>
</reference>
<dbReference type="SMART" id="SM00091">
    <property type="entry name" value="PAS"/>
    <property type="match status" value="1"/>
</dbReference>